<proteinExistence type="predicted"/>
<organism evidence="1 2">
    <name type="scientific">Acanthamoeba castellanii (strain ATCC 30010 / Neff)</name>
    <dbReference type="NCBI Taxonomy" id="1257118"/>
    <lineage>
        <taxon>Eukaryota</taxon>
        <taxon>Amoebozoa</taxon>
        <taxon>Discosea</taxon>
        <taxon>Longamoebia</taxon>
        <taxon>Centramoebida</taxon>
        <taxon>Acanthamoebidae</taxon>
        <taxon>Acanthamoeba</taxon>
    </lineage>
</organism>
<dbReference type="AlphaFoldDB" id="L8H3J2"/>
<evidence type="ECO:0000313" key="2">
    <source>
        <dbReference type="Proteomes" id="UP000011083"/>
    </source>
</evidence>
<keyword evidence="2" id="KW-1185">Reference proteome</keyword>
<reference evidence="1 2" key="1">
    <citation type="journal article" date="2013" name="Genome Biol.">
        <title>Genome of Acanthamoeba castellanii highlights extensive lateral gene transfer and early evolution of tyrosine kinase signaling.</title>
        <authorList>
            <person name="Clarke M."/>
            <person name="Lohan A.J."/>
            <person name="Liu B."/>
            <person name="Lagkouvardos I."/>
            <person name="Roy S."/>
            <person name="Zafar N."/>
            <person name="Bertelli C."/>
            <person name="Schilde C."/>
            <person name="Kianianmomeni A."/>
            <person name="Burglin T.R."/>
            <person name="Frech C."/>
            <person name="Turcotte B."/>
            <person name="Kopec K.O."/>
            <person name="Synnott J.M."/>
            <person name="Choo C."/>
            <person name="Paponov I."/>
            <person name="Finkler A."/>
            <person name="Soon Heng Tan C."/>
            <person name="Hutchins A.P."/>
            <person name="Weinmeier T."/>
            <person name="Rattei T."/>
            <person name="Chu J.S."/>
            <person name="Gimenez G."/>
            <person name="Irimia M."/>
            <person name="Rigden D.J."/>
            <person name="Fitzpatrick D.A."/>
            <person name="Lorenzo-Morales J."/>
            <person name="Bateman A."/>
            <person name="Chiu C.H."/>
            <person name="Tang P."/>
            <person name="Hegemann P."/>
            <person name="Fromm H."/>
            <person name="Raoult D."/>
            <person name="Greub G."/>
            <person name="Miranda-Saavedra D."/>
            <person name="Chen N."/>
            <person name="Nash P."/>
            <person name="Ginger M.L."/>
            <person name="Horn M."/>
            <person name="Schaap P."/>
            <person name="Caler L."/>
            <person name="Loftus B."/>
        </authorList>
    </citation>
    <scope>NUCLEOTIDE SEQUENCE [LARGE SCALE GENOMIC DNA]</scope>
    <source>
        <strain evidence="1 2">Neff</strain>
    </source>
</reference>
<dbReference type="STRING" id="1257118.L8H3J2"/>
<dbReference type="RefSeq" id="XP_004341870.1">
    <property type="nucleotide sequence ID" value="XM_004341822.1"/>
</dbReference>
<dbReference type="VEuPathDB" id="AmoebaDB:ACA1_201430"/>
<protein>
    <submittedName>
        <fullName evidence="1">Uncharacterized protein</fullName>
    </submittedName>
</protein>
<dbReference type="GeneID" id="14920606"/>
<gene>
    <name evidence="1" type="ORF">ACA1_201430</name>
</gene>
<name>L8H3J2_ACACF</name>
<dbReference type="EMBL" id="KB007932">
    <property type="protein sequence ID" value="ELR19775.1"/>
    <property type="molecule type" value="Genomic_DNA"/>
</dbReference>
<dbReference type="KEGG" id="acan:ACA1_201430"/>
<accession>L8H3J2</accession>
<dbReference type="Proteomes" id="UP000011083">
    <property type="component" value="Unassembled WGS sequence"/>
</dbReference>
<evidence type="ECO:0000313" key="1">
    <source>
        <dbReference type="EMBL" id="ELR19775.1"/>
    </source>
</evidence>
<sequence length="203" mass="22600">MIDTTFPNSPFEWRARWTEVKKATGEIWFQGINEVLAQPATYKKVATRTVTTITHHHQQHPTMATQLPLTARKSLKDAEPQNAEAIKKLEAATGTTGWTFEADGAAIHEALKNDGNLVGRVINQTLSGLVDNIIKLCKKDEMYKEAFVEKITAKKIKFVVTSEGPAYCPGETSFPEGVLLVTIHQEKPWVNVNQTGNKIESQL</sequence>